<evidence type="ECO:0000313" key="1">
    <source>
        <dbReference type="EMBL" id="CNH39228.1"/>
    </source>
</evidence>
<reference evidence="1 2" key="1">
    <citation type="submission" date="2015-03" db="EMBL/GenBank/DDBJ databases">
        <authorList>
            <consortium name="Pathogen Informatics"/>
            <person name="Murphy D."/>
        </authorList>
    </citation>
    <scope>NUCLEOTIDE SEQUENCE [LARGE SCALE GENOMIC DNA]</scope>
    <source>
        <strain evidence="1 2">FE82747</strain>
    </source>
</reference>
<proteinExistence type="predicted"/>
<organism evidence="1 2">
    <name type="scientific">Yersinia mollaretii</name>
    <dbReference type="NCBI Taxonomy" id="33060"/>
    <lineage>
        <taxon>Bacteria</taxon>
        <taxon>Pseudomonadati</taxon>
        <taxon>Pseudomonadota</taxon>
        <taxon>Gammaproteobacteria</taxon>
        <taxon>Enterobacterales</taxon>
        <taxon>Yersiniaceae</taxon>
        <taxon>Yersinia</taxon>
    </lineage>
</organism>
<protein>
    <submittedName>
        <fullName evidence="1">Uncharacterized protein</fullName>
    </submittedName>
</protein>
<dbReference type="AlphaFoldDB" id="A0AA36LIL3"/>
<name>A0AA36LIL3_YERMO</name>
<evidence type="ECO:0000313" key="2">
    <source>
        <dbReference type="Proteomes" id="UP000040841"/>
    </source>
</evidence>
<accession>A0AA36LIL3</accession>
<sequence length="75" mass="8261">MHSLAAFLHLEIYWVFQSVVIFQVADVLAALAEINLILEVHNALGADDIRARLAVFQLGNILHGGGRDTGQRFFG</sequence>
<comment type="caution">
    <text evidence="1">The sequence shown here is derived from an EMBL/GenBank/DDBJ whole genome shotgun (WGS) entry which is preliminary data.</text>
</comment>
<dbReference type="EMBL" id="CQBM01000001">
    <property type="protein sequence ID" value="CNH39228.1"/>
    <property type="molecule type" value="Genomic_DNA"/>
</dbReference>
<gene>
    <name evidence="1" type="ORF">ERS008502_00318</name>
</gene>
<dbReference type="Proteomes" id="UP000040841">
    <property type="component" value="Unassembled WGS sequence"/>
</dbReference>